<dbReference type="PROSITE" id="PS51314">
    <property type="entry name" value="VPS37_C"/>
    <property type="match status" value="1"/>
</dbReference>
<evidence type="ECO:0000256" key="3">
    <source>
        <dbReference type="ARBA" id="ARBA00022448"/>
    </source>
</evidence>
<dbReference type="GO" id="GO:0043162">
    <property type="term" value="P:ubiquitin-dependent protein catabolic process via the multivesicular body sorting pathway"/>
    <property type="evidence" value="ECO:0007669"/>
    <property type="project" value="TreeGrafter"/>
</dbReference>
<evidence type="ECO:0000313" key="11">
    <source>
        <dbReference type="EMBL" id="KAG7471286.1"/>
    </source>
</evidence>
<evidence type="ECO:0000313" key="12">
    <source>
        <dbReference type="Proteomes" id="UP001046870"/>
    </source>
</evidence>
<comment type="caution">
    <text evidence="11">The sequence shown here is derived from an EMBL/GenBank/DDBJ whole genome shotgun (WGS) entry which is preliminary data.</text>
</comment>
<evidence type="ECO:0000256" key="2">
    <source>
        <dbReference type="ARBA" id="ARBA00007617"/>
    </source>
</evidence>
<protein>
    <recommendedName>
        <fullName evidence="10">VPS37 C-terminal domain-containing protein</fullName>
    </recommendedName>
</protein>
<accession>A0A9D3PY25</accession>
<gene>
    <name evidence="11" type="ORF">MATL_G00122670</name>
</gene>
<dbReference type="InterPro" id="IPR037202">
    <property type="entry name" value="ESCRT_assembly_dom"/>
</dbReference>
<organism evidence="11 12">
    <name type="scientific">Megalops atlanticus</name>
    <name type="common">Tarpon</name>
    <name type="synonym">Clupea gigantea</name>
    <dbReference type="NCBI Taxonomy" id="7932"/>
    <lineage>
        <taxon>Eukaryota</taxon>
        <taxon>Metazoa</taxon>
        <taxon>Chordata</taxon>
        <taxon>Craniata</taxon>
        <taxon>Vertebrata</taxon>
        <taxon>Euteleostomi</taxon>
        <taxon>Actinopterygii</taxon>
        <taxon>Neopterygii</taxon>
        <taxon>Teleostei</taxon>
        <taxon>Elopiformes</taxon>
        <taxon>Megalopidae</taxon>
        <taxon>Megalops</taxon>
    </lineage>
</organism>
<dbReference type="PANTHER" id="PTHR13678:SF24">
    <property type="entry name" value="SI:CH211-284F22.3"/>
    <property type="match status" value="1"/>
</dbReference>
<evidence type="ECO:0000256" key="5">
    <source>
        <dbReference type="ARBA" id="ARBA00022927"/>
    </source>
</evidence>
<evidence type="ECO:0000256" key="4">
    <source>
        <dbReference type="ARBA" id="ARBA00022753"/>
    </source>
</evidence>
<evidence type="ECO:0000256" key="8">
    <source>
        <dbReference type="SAM" id="Coils"/>
    </source>
</evidence>
<dbReference type="Proteomes" id="UP001046870">
    <property type="component" value="Chromosome 9"/>
</dbReference>
<dbReference type="GO" id="GO:0006623">
    <property type="term" value="P:protein targeting to vacuole"/>
    <property type="evidence" value="ECO:0007669"/>
    <property type="project" value="TreeGrafter"/>
</dbReference>
<comment type="function">
    <text evidence="6">Component of the ESCRT-I complex, a regulator of vesicular trafficking process. Required for the sorting of endocytic ubiquitinated cargos into multivesicular bodies. May be involved in cell growth and differentiation.</text>
</comment>
<dbReference type="EMBL" id="JAFDVH010000009">
    <property type="protein sequence ID" value="KAG7471286.1"/>
    <property type="molecule type" value="Genomic_DNA"/>
</dbReference>
<feature type="region of interest" description="Disordered" evidence="9">
    <location>
        <begin position="182"/>
        <end position="203"/>
    </location>
</feature>
<keyword evidence="8" id="KW-0175">Coiled coil</keyword>
<dbReference type="GO" id="GO:0006612">
    <property type="term" value="P:protein targeting to membrane"/>
    <property type="evidence" value="ECO:0007669"/>
    <property type="project" value="TreeGrafter"/>
</dbReference>
<evidence type="ECO:0000256" key="6">
    <source>
        <dbReference type="ARBA" id="ARBA00025010"/>
    </source>
</evidence>
<reference evidence="11" key="1">
    <citation type="submission" date="2021-01" db="EMBL/GenBank/DDBJ databases">
        <authorList>
            <person name="Zahm M."/>
            <person name="Roques C."/>
            <person name="Cabau C."/>
            <person name="Klopp C."/>
            <person name="Donnadieu C."/>
            <person name="Jouanno E."/>
            <person name="Lampietro C."/>
            <person name="Louis A."/>
            <person name="Herpin A."/>
            <person name="Echchiki A."/>
            <person name="Berthelot C."/>
            <person name="Parey E."/>
            <person name="Roest-Crollius H."/>
            <person name="Braasch I."/>
            <person name="Postlethwait J."/>
            <person name="Bobe J."/>
            <person name="Montfort J."/>
            <person name="Bouchez O."/>
            <person name="Begum T."/>
            <person name="Mejri S."/>
            <person name="Adams A."/>
            <person name="Chen W.-J."/>
            <person name="Guiguen Y."/>
        </authorList>
    </citation>
    <scope>NUCLEOTIDE SEQUENCE</scope>
    <source>
        <strain evidence="11">YG-15Mar2019-1</strain>
        <tissue evidence="11">Brain</tissue>
    </source>
</reference>
<dbReference type="PANTHER" id="PTHR13678">
    <property type="entry name" value="VACUOLAR PROTEIN SORTING-ASSOCIATED PROTEIN 37"/>
    <property type="match status" value="1"/>
</dbReference>
<dbReference type="Pfam" id="PF07200">
    <property type="entry name" value="Mod_r"/>
    <property type="match status" value="1"/>
</dbReference>
<feature type="region of interest" description="Disordered" evidence="9">
    <location>
        <begin position="228"/>
        <end position="265"/>
    </location>
</feature>
<sequence length="299" mass="33938">MTRMSHKRDPNSNPERFRILNTNELRDLLQDEETMDQIIRLSQKFQDLQVDREALLTSNRILAEENLSQRPCLHNRKLLLAEKYQELEKLTTACQDKQNQLEACAQRHNPQVAQCLLQEEVAHAEQESEGLLEKFMAGGVSLEGFLESFQSSRKVYHIRRAQAEKIREFSRPQWKFRNLHKAEAKTSEQQDPPPPEGCAAQGPPRIFQLRYGLTPAIILPHFPHPSSQAPAHAACLPPLDSHVGKVPASRPSAPHPGPGPGQPVGLRVIGQISGWPARPVRLQQLCRQPNHHQPDPPYR</sequence>
<name>A0A9D3PY25_MEGAT</name>
<comment type="similarity">
    <text evidence="2">Belongs to the VPS37 family.</text>
</comment>
<keyword evidence="12" id="KW-1185">Reference proteome</keyword>
<comment type="subcellular location">
    <subcellularLocation>
        <location evidence="1">Late endosome membrane</location>
        <topology evidence="1">Peripheral membrane protein</topology>
    </subcellularLocation>
</comment>
<dbReference type="AlphaFoldDB" id="A0A9D3PY25"/>
<feature type="coiled-coil region" evidence="8">
    <location>
        <begin position="80"/>
        <end position="107"/>
    </location>
</feature>
<dbReference type="GO" id="GO:0000813">
    <property type="term" value="C:ESCRT I complex"/>
    <property type="evidence" value="ECO:0007669"/>
    <property type="project" value="TreeGrafter"/>
</dbReference>
<dbReference type="InterPro" id="IPR009851">
    <property type="entry name" value="Mod_r"/>
</dbReference>
<keyword evidence="5 7" id="KW-0653">Protein transport</keyword>
<evidence type="ECO:0000256" key="7">
    <source>
        <dbReference type="PROSITE-ProRule" id="PRU00646"/>
    </source>
</evidence>
<keyword evidence="3 7" id="KW-0813">Transport</keyword>
<dbReference type="Gene3D" id="1.10.287.660">
    <property type="entry name" value="Helix hairpin bin"/>
    <property type="match status" value="1"/>
</dbReference>
<proteinExistence type="inferred from homology"/>
<feature type="domain" description="VPS37 C-terminal" evidence="10">
    <location>
        <begin position="91"/>
        <end position="180"/>
    </location>
</feature>
<evidence type="ECO:0000259" key="10">
    <source>
        <dbReference type="PROSITE" id="PS51314"/>
    </source>
</evidence>
<dbReference type="GO" id="GO:0031902">
    <property type="term" value="C:late endosome membrane"/>
    <property type="evidence" value="ECO:0007669"/>
    <property type="project" value="UniProtKB-SubCell"/>
</dbReference>
<evidence type="ECO:0000256" key="1">
    <source>
        <dbReference type="ARBA" id="ARBA00004633"/>
    </source>
</evidence>
<evidence type="ECO:0000256" key="9">
    <source>
        <dbReference type="SAM" id="MobiDB-lite"/>
    </source>
</evidence>
<dbReference type="OrthoDB" id="8921242at2759"/>
<dbReference type="InterPro" id="IPR029012">
    <property type="entry name" value="Helix_hairpin_bin_sf"/>
</dbReference>
<keyword evidence="4" id="KW-0967">Endosome</keyword>
<dbReference type="SUPFAM" id="SSF140111">
    <property type="entry name" value="Endosomal sorting complex assembly domain"/>
    <property type="match status" value="1"/>
</dbReference>